<keyword evidence="1" id="KW-0687">Ribonucleoprotein</keyword>
<protein>
    <submittedName>
        <fullName evidence="1">Putative 39S ribosomal protein L55, mitochondrial</fullName>
    </submittedName>
</protein>
<reference evidence="1 2" key="1">
    <citation type="submission" date="2018-04" db="EMBL/GenBank/DDBJ databases">
        <authorList>
            <person name="Zhang X."/>
            <person name="Yuan J."/>
            <person name="Li F."/>
            <person name="Xiang J."/>
        </authorList>
    </citation>
    <scope>NUCLEOTIDE SEQUENCE [LARGE SCALE GENOMIC DNA]</scope>
    <source>
        <tissue evidence="1">Muscle</tissue>
    </source>
</reference>
<dbReference type="Proteomes" id="UP000283509">
    <property type="component" value="Unassembled WGS sequence"/>
</dbReference>
<dbReference type="STRING" id="6689.A0A423T577"/>
<dbReference type="Pfam" id="PF09776">
    <property type="entry name" value="Mitoc_L55"/>
    <property type="match status" value="1"/>
</dbReference>
<dbReference type="PANTHER" id="PTHR34095:SF1">
    <property type="entry name" value="LARGE RIBOSOMAL SUBUNIT PROTEIN ML55"/>
    <property type="match status" value="1"/>
</dbReference>
<sequence length="114" mass="13164">MSSNVKHLLLPLARSFGTSARSDINCHRASIARIGRLTYTRMYPVSIVQTDGSTINVRYHEPRKIIKLPLDLSTLSEAERRKRLEARKPKAKVVIEDDIEDDFDLSSYQHLWKK</sequence>
<evidence type="ECO:0000313" key="2">
    <source>
        <dbReference type="Proteomes" id="UP000283509"/>
    </source>
</evidence>
<keyword evidence="1" id="KW-0689">Ribosomal protein</keyword>
<dbReference type="Gene3D" id="6.20.130.20">
    <property type="entry name" value="Mitochondrial ribosomal protein L55"/>
    <property type="match status" value="1"/>
</dbReference>
<dbReference type="InterPro" id="IPR044884">
    <property type="entry name" value="Ribosomal_mL55_sf"/>
</dbReference>
<dbReference type="AlphaFoldDB" id="A0A423T577"/>
<keyword evidence="2" id="KW-1185">Reference proteome</keyword>
<dbReference type="EMBL" id="QCYY01002278">
    <property type="protein sequence ID" value="ROT71583.1"/>
    <property type="molecule type" value="Genomic_DNA"/>
</dbReference>
<accession>A0A423T577</accession>
<comment type="caution">
    <text evidence="1">The sequence shown here is derived from an EMBL/GenBank/DDBJ whole genome shotgun (WGS) entry which is preliminary data.</text>
</comment>
<dbReference type="InterPro" id="IPR018615">
    <property type="entry name" value="Ribosomal_mL55"/>
</dbReference>
<name>A0A423T577_PENVA</name>
<dbReference type="PANTHER" id="PTHR34095">
    <property type="entry name" value="39S RIBOSOMAL PROTEIN L55, MITOCHONDRIAL"/>
    <property type="match status" value="1"/>
</dbReference>
<dbReference type="OrthoDB" id="9986315at2759"/>
<proteinExistence type="predicted"/>
<reference evidence="1 2" key="2">
    <citation type="submission" date="2019-01" db="EMBL/GenBank/DDBJ databases">
        <title>The decoding of complex shrimp genome reveals the adaptation for benthos swimmer, frequently molting mechanism and breeding impact on genome.</title>
        <authorList>
            <person name="Sun Y."/>
            <person name="Gao Y."/>
            <person name="Yu Y."/>
        </authorList>
    </citation>
    <scope>NUCLEOTIDE SEQUENCE [LARGE SCALE GENOMIC DNA]</scope>
    <source>
        <tissue evidence="1">Muscle</tissue>
    </source>
</reference>
<dbReference type="GO" id="GO:0006412">
    <property type="term" value="P:translation"/>
    <property type="evidence" value="ECO:0007669"/>
    <property type="project" value="TreeGrafter"/>
</dbReference>
<gene>
    <name evidence="1" type="ORF">C7M84_010099</name>
</gene>
<organism evidence="1 2">
    <name type="scientific">Penaeus vannamei</name>
    <name type="common">Whiteleg shrimp</name>
    <name type="synonym">Litopenaeus vannamei</name>
    <dbReference type="NCBI Taxonomy" id="6689"/>
    <lineage>
        <taxon>Eukaryota</taxon>
        <taxon>Metazoa</taxon>
        <taxon>Ecdysozoa</taxon>
        <taxon>Arthropoda</taxon>
        <taxon>Crustacea</taxon>
        <taxon>Multicrustacea</taxon>
        <taxon>Malacostraca</taxon>
        <taxon>Eumalacostraca</taxon>
        <taxon>Eucarida</taxon>
        <taxon>Decapoda</taxon>
        <taxon>Dendrobranchiata</taxon>
        <taxon>Penaeoidea</taxon>
        <taxon>Penaeidae</taxon>
        <taxon>Penaeus</taxon>
    </lineage>
</organism>
<evidence type="ECO:0000313" key="1">
    <source>
        <dbReference type="EMBL" id="ROT71583.1"/>
    </source>
</evidence>
<dbReference type="GO" id="GO:0003735">
    <property type="term" value="F:structural constituent of ribosome"/>
    <property type="evidence" value="ECO:0007669"/>
    <property type="project" value="InterPro"/>
</dbReference>
<dbReference type="GO" id="GO:0005762">
    <property type="term" value="C:mitochondrial large ribosomal subunit"/>
    <property type="evidence" value="ECO:0007669"/>
    <property type="project" value="InterPro"/>
</dbReference>